<dbReference type="RefSeq" id="WP_005847832.1">
    <property type="nucleotide sequence ID" value="NC_019968.1"/>
</dbReference>
<dbReference type="eggNOG" id="COG4675">
    <property type="taxonomic scope" value="Bacteria"/>
</dbReference>
<dbReference type="OrthoDB" id="9810174at2"/>
<organism evidence="4 5">
    <name type="scientific">Prevotella dentalis (strain ATCC 49559 / DSM 3688 / JCM 13448 / NCTC 12043 / ES 2772)</name>
    <name type="common">Mitsuokella dentalis</name>
    <dbReference type="NCBI Taxonomy" id="908937"/>
    <lineage>
        <taxon>Bacteria</taxon>
        <taxon>Pseudomonadati</taxon>
        <taxon>Bacteroidota</taxon>
        <taxon>Bacteroidia</taxon>
        <taxon>Bacteroidales</taxon>
        <taxon>Prevotellaceae</taxon>
        <taxon>Prevotella</taxon>
    </lineage>
</organism>
<dbReference type="Gene3D" id="3.90.1340.10">
    <property type="entry name" value="Phage tail collar domain"/>
    <property type="match status" value="1"/>
</dbReference>
<reference evidence="2" key="2">
    <citation type="submission" date="2012-02" db="EMBL/GenBank/DDBJ databases">
        <title>Complete sequence of chromosome 2 of Prevotella dentalis DSM 3688.</title>
        <authorList>
            <consortium name="US DOE Joint Genome Institute (JGI-PGF)"/>
            <person name="Lucas S."/>
            <person name="Copeland A."/>
            <person name="Lapidus A."/>
            <person name="Glavina del Rio T."/>
            <person name="Dalin E."/>
            <person name="Tice H."/>
            <person name="Bruce D."/>
            <person name="Goodwin L."/>
            <person name="Pitluck S."/>
            <person name="Peters L."/>
            <person name="Mikhailova N."/>
            <person name="Chertkov O."/>
            <person name="Kyrpides N."/>
            <person name="Mavromatis K."/>
            <person name="Ivanova N."/>
            <person name="Brettin T."/>
            <person name="Detter J.C."/>
            <person name="Han C."/>
            <person name="Larimer F."/>
            <person name="Land M."/>
            <person name="Hauser L."/>
            <person name="Markowitz V."/>
            <person name="Cheng J.-F."/>
            <person name="Hugenholtz P."/>
            <person name="Woyke T."/>
            <person name="Wu D."/>
            <person name="Gronow S."/>
            <person name="Wellnitz S."/>
            <person name="Brambilla E."/>
            <person name="Klenk H.-P."/>
            <person name="Eisen J.A."/>
        </authorList>
    </citation>
    <scope>NUCLEOTIDE SEQUENCE [LARGE SCALE GENOMIC DNA]</scope>
    <source>
        <strain evidence="2">DSM 3688</strain>
    </source>
</reference>
<dbReference type="STRING" id="908937.Prede_2517"/>
<dbReference type="InterPro" id="IPR037053">
    <property type="entry name" value="Phage_tail_collar_dom_sf"/>
</dbReference>
<reference evidence="4 5" key="1">
    <citation type="submission" date="2011-04" db="EMBL/GenBank/DDBJ databases">
        <authorList>
            <person name="Muzny D."/>
            <person name="Qin X."/>
            <person name="Deng J."/>
            <person name="Jiang H."/>
            <person name="Liu Y."/>
            <person name="Qu J."/>
            <person name="Song X.-Z."/>
            <person name="Zhang L."/>
            <person name="Thornton R."/>
            <person name="Coyle M."/>
            <person name="Francisco L."/>
            <person name="Jackson L."/>
            <person name="Javaid M."/>
            <person name="Korchina V."/>
            <person name="Kovar C."/>
            <person name="Mata R."/>
            <person name="Mathew T."/>
            <person name="Ngo R."/>
            <person name="Nguyen L."/>
            <person name="Nguyen N."/>
            <person name="Okwuonu G."/>
            <person name="Ongeri F."/>
            <person name="Pham C."/>
            <person name="Simmons D."/>
            <person name="Wilczek-Boney K."/>
            <person name="Hale W."/>
            <person name="Jakkamsetti A."/>
            <person name="Pham P."/>
            <person name="Ruth R."/>
            <person name="San Lucas F."/>
            <person name="Warren J."/>
            <person name="Zhang J."/>
            <person name="Zhao Z."/>
            <person name="Zhou C."/>
            <person name="Zhu D."/>
            <person name="Lee S."/>
            <person name="Bess C."/>
            <person name="Blankenburg K."/>
            <person name="Forbes L."/>
            <person name="Fu Q."/>
            <person name="Gubbala S."/>
            <person name="Hirani K."/>
            <person name="Jayaseelan J.C."/>
            <person name="Lara F."/>
            <person name="Munidasa M."/>
            <person name="Palculict T."/>
            <person name="Patil S."/>
            <person name="Pu L.-L."/>
            <person name="Saada N."/>
            <person name="Tang L."/>
            <person name="Weissenberger G."/>
            <person name="Zhu Y."/>
            <person name="Hemphill L."/>
            <person name="Shang Y."/>
            <person name="Youmans B."/>
            <person name="Ayvaz T."/>
            <person name="Ross M."/>
            <person name="Santibanez J."/>
            <person name="Aqrawi P."/>
            <person name="Gross S."/>
            <person name="Joshi V."/>
            <person name="Fowler G."/>
            <person name="Nazareth L."/>
            <person name="Reid J."/>
            <person name="Worley K."/>
            <person name="Petrosino J."/>
            <person name="Highlander S."/>
            <person name="Gibbs R."/>
        </authorList>
    </citation>
    <scope>NUCLEOTIDE SEQUENCE [LARGE SCALE GENOMIC DNA]</scope>
    <source>
        <strain evidence="4 5">DSM 3688</strain>
    </source>
</reference>
<gene>
    <name evidence="2" type="ordered locus">Prede_2517</name>
    <name evidence="3" type="ordered locus">Prede_2572</name>
    <name evidence="4" type="ORF">HMPREF9136_2701</name>
</gene>
<name>F9D773_PREDD</name>
<dbReference type="EMBL" id="CP003369">
    <property type="protein sequence ID" value="AGB29807.1"/>
    <property type="molecule type" value="Genomic_DNA"/>
</dbReference>
<dbReference type="EMBL" id="AFPW01000053">
    <property type="protein sequence ID" value="EGQ11439.1"/>
    <property type="molecule type" value="Genomic_DNA"/>
</dbReference>
<accession>F9D773</accession>
<evidence type="ECO:0000259" key="1">
    <source>
        <dbReference type="Pfam" id="PF07484"/>
    </source>
</evidence>
<keyword evidence="6" id="KW-1185">Reference proteome</keyword>
<dbReference type="EMBL" id="CP003369">
    <property type="protein sequence ID" value="AGB29762.1"/>
    <property type="molecule type" value="Genomic_DNA"/>
</dbReference>
<feature type="domain" description="Phage tail collar" evidence="1">
    <location>
        <begin position="160"/>
        <end position="226"/>
    </location>
</feature>
<evidence type="ECO:0000313" key="6">
    <source>
        <dbReference type="Proteomes" id="UP000010862"/>
    </source>
</evidence>
<dbReference type="Proteomes" id="UP000010862">
    <property type="component" value="Chromosome 2"/>
</dbReference>
<protein>
    <submittedName>
        <fullName evidence="2">Microcystin-dependent protein</fullName>
    </submittedName>
</protein>
<dbReference type="InterPro" id="IPR011083">
    <property type="entry name" value="Phage_tail_collar_dom"/>
</dbReference>
<dbReference type="SUPFAM" id="SSF88874">
    <property type="entry name" value="Receptor-binding domain of short tail fibre protein gp12"/>
    <property type="match status" value="1"/>
</dbReference>
<dbReference type="HOGENOM" id="CLU_841609_0_0_10"/>
<evidence type="ECO:0000313" key="5">
    <source>
        <dbReference type="Proteomes" id="UP000007820"/>
    </source>
</evidence>
<evidence type="ECO:0000313" key="3">
    <source>
        <dbReference type="EMBL" id="AGB29807.1"/>
    </source>
</evidence>
<dbReference type="PATRIC" id="fig|908937.9.peg.2660"/>
<dbReference type="KEGG" id="pdt:Prede_2572"/>
<dbReference type="Pfam" id="PF07484">
    <property type="entry name" value="Collar"/>
    <property type="match status" value="1"/>
</dbReference>
<sequence length="330" mass="36614">MMKQTLGNYLTQLNKDFPLDCSTLDYLQNNIIMMQMLGLVSGDKIILSGCELSEDKSTRSEGYVFLRTNAQDSGEVIYFEGGVGATLIHVKETSIPVTVQDFQYTTAYTERTLVPGAGTEQYSWEDFEQLVSTQELNAALLALQKKEAADIVEVAPPPYGTVHMFAGSIIPDNYHVCDGTKLKIADYPKLYASIGKQFNNGKAPNGTTYMTEEGYFRLPDLRSKFIVGKNDEDADYNAIGAVGGEKDHVLTIDEIPSHSHNFNDYYYREQDASTSTNYIPVDKGVGSNGGTDDDNTKMYFQQHATDTTGGGLAHENRPPFYVLTYIIRIS</sequence>
<dbReference type="CDD" id="cd22641">
    <property type="entry name" value="C24-like"/>
    <property type="match status" value="1"/>
</dbReference>
<evidence type="ECO:0000313" key="2">
    <source>
        <dbReference type="EMBL" id="AGB29762.1"/>
    </source>
</evidence>
<dbReference type="AlphaFoldDB" id="F9D773"/>
<evidence type="ECO:0000313" key="4">
    <source>
        <dbReference type="EMBL" id="EGQ11439.1"/>
    </source>
</evidence>
<dbReference type="KEGG" id="pdt:Prede_2517"/>
<dbReference type="Proteomes" id="UP000007820">
    <property type="component" value="Unassembled WGS sequence"/>
</dbReference>
<proteinExistence type="predicted"/>